<accession>A0A523VXT2</accession>
<evidence type="ECO:0000256" key="1">
    <source>
        <dbReference type="ARBA" id="ARBA00004370"/>
    </source>
</evidence>
<name>A0A523VXT2_UNCAE</name>
<reference evidence="6 7" key="1">
    <citation type="submission" date="2019-03" db="EMBL/GenBank/DDBJ databases">
        <title>Metabolic potential of uncultured bacteria and archaea associated with petroleum seepage in deep-sea sediments.</title>
        <authorList>
            <person name="Dong X."/>
            <person name="Hubert C."/>
        </authorList>
    </citation>
    <scope>NUCLEOTIDE SEQUENCE [LARGE SCALE GENOMIC DNA]</scope>
    <source>
        <strain evidence="6">E29_bin52</strain>
    </source>
</reference>
<proteinExistence type="inferred from homology"/>
<dbReference type="PRINTS" id="PR00811">
    <property type="entry name" value="BCTERIALGSPD"/>
</dbReference>
<keyword evidence="2" id="KW-0732">Signal</keyword>
<gene>
    <name evidence="6" type="ORF">E3J48_07680</name>
</gene>
<protein>
    <recommendedName>
        <fullName evidence="5">Type II/III secretion system secretin-like domain-containing protein</fullName>
    </recommendedName>
</protein>
<evidence type="ECO:0000256" key="3">
    <source>
        <dbReference type="ARBA" id="ARBA00023136"/>
    </source>
</evidence>
<evidence type="ECO:0000313" key="6">
    <source>
        <dbReference type="EMBL" id="TET59550.1"/>
    </source>
</evidence>
<comment type="subcellular location">
    <subcellularLocation>
        <location evidence="1">Membrane</location>
    </subcellularLocation>
</comment>
<dbReference type="GO" id="GO:0009306">
    <property type="term" value="P:protein secretion"/>
    <property type="evidence" value="ECO:0007669"/>
    <property type="project" value="InterPro"/>
</dbReference>
<organism evidence="6 7">
    <name type="scientific">Aerophobetes bacterium</name>
    <dbReference type="NCBI Taxonomy" id="2030807"/>
    <lineage>
        <taxon>Bacteria</taxon>
        <taxon>Candidatus Aerophobota</taxon>
    </lineage>
</organism>
<feature type="non-terminal residue" evidence="6">
    <location>
        <position position="428"/>
    </location>
</feature>
<comment type="similarity">
    <text evidence="4">Belongs to the bacterial secretin family.</text>
</comment>
<evidence type="ECO:0000256" key="2">
    <source>
        <dbReference type="ARBA" id="ARBA00022729"/>
    </source>
</evidence>
<dbReference type="InterPro" id="IPR004846">
    <property type="entry name" value="T2SS/T3SS_dom"/>
</dbReference>
<dbReference type="InterPro" id="IPR001775">
    <property type="entry name" value="GspD/PilQ"/>
</dbReference>
<dbReference type="AlphaFoldDB" id="A0A523VXT2"/>
<feature type="domain" description="Type II/III secretion system secretin-like" evidence="5">
    <location>
        <begin position="141"/>
        <end position="305"/>
    </location>
</feature>
<dbReference type="GO" id="GO:0015627">
    <property type="term" value="C:type II protein secretion system complex"/>
    <property type="evidence" value="ECO:0007669"/>
    <property type="project" value="TreeGrafter"/>
</dbReference>
<dbReference type="InterPro" id="IPR050810">
    <property type="entry name" value="Bact_Secretion_Sys_Channel"/>
</dbReference>
<dbReference type="GO" id="GO:0016020">
    <property type="term" value="C:membrane"/>
    <property type="evidence" value="ECO:0007669"/>
    <property type="project" value="UniProtKB-SubCell"/>
</dbReference>
<dbReference type="EMBL" id="SOIZ01000352">
    <property type="protein sequence ID" value="TET59550.1"/>
    <property type="molecule type" value="Genomic_DNA"/>
</dbReference>
<evidence type="ECO:0000313" key="7">
    <source>
        <dbReference type="Proteomes" id="UP000319130"/>
    </source>
</evidence>
<keyword evidence="3" id="KW-0472">Membrane</keyword>
<sequence length="428" mass="47599">MSKIKGASAVAIFTISLLLLGVEAWGQPSMSIDTATGRIMIRAERQRIREVQRVRDEFRFDTRQIQIKARLLELTEDGMRKFGIHLERLSGVNVPLAEIGEGTGIEFGPEGADIQLAASRIQYTFSRLMAGEEKLEAIFNALVRTGEAEVLSAPQVSTLSGQVAGIYVVQDVPYKISEKAITPEGGVIPEEWGYITVGIILQVQPDIVGKDLVQMSIVPMVARYEIKAEFGSEHPVFYREISPTNITVKSGEAVVIGGLMREEKTEIVGGLPILSELPIIGNLFKSRYETTSKKNLIVTVEPHIITPREIKGRTKKVFRFKYALAQEMADRVREILSSQGMVEMNPREAPPNSILVRDNEDKAEDIQTLLGEIGTFEEQRREETFELLYSTPQQIKKAISPLLSPRGSVRIDEEARSVTIEDGAYQVA</sequence>
<evidence type="ECO:0000256" key="4">
    <source>
        <dbReference type="RuleBase" id="RU004003"/>
    </source>
</evidence>
<dbReference type="Pfam" id="PF00263">
    <property type="entry name" value="Secretin"/>
    <property type="match status" value="1"/>
</dbReference>
<evidence type="ECO:0000259" key="5">
    <source>
        <dbReference type="Pfam" id="PF00263"/>
    </source>
</evidence>
<dbReference type="PANTHER" id="PTHR30332">
    <property type="entry name" value="PROBABLE GENERAL SECRETION PATHWAY PROTEIN D"/>
    <property type="match status" value="1"/>
</dbReference>
<comment type="caution">
    <text evidence="6">The sequence shown here is derived from an EMBL/GenBank/DDBJ whole genome shotgun (WGS) entry which is preliminary data.</text>
</comment>
<dbReference type="PANTHER" id="PTHR30332:SF24">
    <property type="entry name" value="SECRETIN GSPD-RELATED"/>
    <property type="match status" value="1"/>
</dbReference>
<dbReference type="Proteomes" id="UP000319130">
    <property type="component" value="Unassembled WGS sequence"/>
</dbReference>